<keyword evidence="2" id="KW-1185">Reference proteome</keyword>
<dbReference type="InterPro" id="IPR021598">
    <property type="entry name" value="DUF3221"/>
</dbReference>
<protein>
    <recommendedName>
        <fullName evidence="3">DUF3221 domain-containing protein</fullName>
    </recommendedName>
</protein>
<gene>
    <name evidence="1" type="ORF">H4683_000925</name>
</gene>
<sequence length="134" mass="15373">MVKNLQYKRILLACSLVLVSFIVLNGIAPQESISFDLAELPDNYMVIEGYVVSKRINSIWLAEESISFIGIVSNSVKGYSANDINISKNKDFEKIINFRQLKLNQKVRVYCDYVRESNPPKTEAFYIEIIENND</sequence>
<comment type="caution">
    <text evidence="1">The sequence shown here is derived from an EMBL/GenBank/DDBJ whole genome shotgun (WGS) entry which is preliminary data.</text>
</comment>
<evidence type="ECO:0008006" key="3">
    <source>
        <dbReference type="Google" id="ProtNLM"/>
    </source>
</evidence>
<proteinExistence type="predicted"/>
<reference evidence="1" key="1">
    <citation type="submission" date="2020-10" db="EMBL/GenBank/DDBJ databases">
        <title>Genomic Encyclopedia of Type Strains, Phase IV (KMG-IV): sequencing the most valuable type-strain genomes for metagenomic binning, comparative biology and taxonomic classification.</title>
        <authorList>
            <person name="Goeker M."/>
        </authorList>
    </citation>
    <scope>NUCLEOTIDE SEQUENCE</scope>
    <source>
        <strain evidence="1">DSM 13886</strain>
    </source>
</reference>
<dbReference type="Proteomes" id="UP000658225">
    <property type="component" value="Unassembled WGS sequence"/>
</dbReference>
<evidence type="ECO:0000313" key="1">
    <source>
        <dbReference type="EMBL" id="MBE1553851.1"/>
    </source>
</evidence>
<dbReference type="AlphaFoldDB" id="A0A927MHG4"/>
<dbReference type="RefSeq" id="WP_192597653.1">
    <property type="nucleotide sequence ID" value="NZ_JADBEL010000003.1"/>
</dbReference>
<organism evidence="1 2">
    <name type="scientific">Sporosarcina limicola</name>
    <dbReference type="NCBI Taxonomy" id="34101"/>
    <lineage>
        <taxon>Bacteria</taxon>
        <taxon>Bacillati</taxon>
        <taxon>Bacillota</taxon>
        <taxon>Bacilli</taxon>
        <taxon>Bacillales</taxon>
        <taxon>Caryophanaceae</taxon>
        <taxon>Sporosarcina</taxon>
    </lineage>
</organism>
<dbReference type="Pfam" id="PF11518">
    <property type="entry name" value="DUF3221"/>
    <property type="match status" value="1"/>
</dbReference>
<evidence type="ECO:0000313" key="2">
    <source>
        <dbReference type="Proteomes" id="UP000658225"/>
    </source>
</evidence>
<dbReference type="EMBL" id="JADBEL010000003">
    <property type="protein sequence ID" value="MBE1553851.1"/>
    <property type="molecule type" value="Genomic_DNA"/>
</dbReference>
<accession>A0A927MHG4</accession>
<dbReference type="Gene3D" id="2.40.50.140">
    <property type="entry name" value="Nucleic acid-binding proteins"/>
    <property type="match status" value="1"/>
</dbReference>
<name>A0A927MHG4_9BACL</name>
<dbReference type="InterPro" id="IPR012340">
    <property type="entry name" value="NA-bd_OB-fold"/>
</dbReference>